<dbReference type="EMBL" id="DS791509">
    <property type="protein sequence ID" value="EEC10172.1"/>
    <property type="molecule type" value="Genomic_DNA"/>
</dbReference>
<gene>
    <name evidence="1" type="ORF">IscW_ISCW008395</name>
</gene>
<proteinExistence type="predicted"/>
<organism>
    <name type="scientific">Ixodes scapularis</name>
    <name type="common">Black-legged tick</name>
    <name type="synonym">Deer tick</name>
    <dbReference type="NCBI Taxonomy" id="6945"/>
    <lineage>
        <taxon>Eukaryota</taxon>
        <taxon>Metazoa</taxon>
        <taxon>Ecdysozoa</taxon>
        <taxon>Arthropoda</taxon>
        <taxon>Chelicerata</taxon>
        <taxon>Arachnida</taxon>
        <taxon>Acari</taxon>
        <taxon>Parasitiformes</taxon>
        <taxon>Ixodida</taxon>
        <taxon>Ixodoidea</taxon>
        <taxon>Ixodidae</taxon>
        <taxon>Ixodinae</taxon>
        <taxon>Ixodes</taxon>
    </lineage>
</organism>
<dbReference type="Proteomes" id="UP000001555">
    <property type="component" value="Unassembled WGS sequence"/>
</dbReference>
<dbReference type="EnsemblMetazoa" id="ISCW008395-RA">
    <property type="protein sequence ID" value="ISCW008395-PA"/>
    <property type="gene ID" value="ISCW008395"/>
</dbReference>
<dbReference type="VEuPathDB" id="VectorBase:ISCI008395"/>
<evidence type="ECO:0000313" key="3">
    <source>
        <dbReference type="Proteomes" id="UP000001555"/>
    </source>
</evidence>
<reference evidence="2" key="2">
    <citation type="submission" date="2020-05" db="UniProtKB">
        <authorList>
            <consortium name="EnsemblMetazoa"/>
        </authorList>
    </citation>
    <scope>IDENTIFICATION</scope>
    <source>
        <strain evidence="2">wikel</strain>
    </source>
</reference>
<evidence type="ECO:0000313" key="1">
    <source>
        <dbReference type="EMBL" id="EEC10172.1"/>
    </source>
</evidence>
<evidence type="ECO:0000313" key="2">
    <source>
        <dbReference type="EnsemblMetazoa" id="ISCW008395-PA"/>
    </source>
</evidence>
<dbReference type="EMBL" id="ABJB010993190">
    <property type="status" value="NOT_ANNOTATED_CDS"/>
    <property type="molecule type" value="Genomic_DNA"/>
</dbReference>
<sequence length="56" mass="6289">MMDKALTAPYPAVTEEDSTAALITLHRLRPQALWVAARYREAAELVDFINLDQKSS</sequence>
<dbReference type="InParanoid" id="B7PUA0"/>
<dbReference type="PaxDb" id="6945-B7PUA0"/>
<reference evidence="1 3" key="1">
    <citation type="submission" date="2008-03" db="EMBL/GenBank/DDBJ databases">
        <title>Annotation of Ixodes scapularis.</title>
        <authorList>
            <consortium name="Ixodes scapularis Genome Project Consortium"/>
            <person name="Caler E."/>
            <person name="Hannick L.I."/>
            <person name="Bidwell S."/>
            <person name="Joardar V."/>
            <person name="Thiagarajan M."/>
            <person name="Amedeo P."/>
            <person name="Galinsky K.J."/>
            <person name="Schobel S."/>
            <person name="Inman J."/>
            <person name="Hostetler J."/>
            <person name="Miller J."/>
            <person name="Hammond M."/>
            <person name="Megy K."/>
            <person name="Lawson D."/>
            <person name="Kodira C."/>
            <person name="Sutton G."/>
            <person name="Meyer J."/>
            <person name="Hill C.A."/>
            <person name="Birren B."/>
            <person name="Nene V."/>
            <person name="Collins F."/>
            <person name="Alarcon-Chaidez F."/>
            <person name="Wikel S."/>
            <person name="Strausberg R."/>
        </authorList>
    </citation>
    <scope>NUCLEOTIDE SEQUENCE [LARGE SCALE GENOMIC DNA]</scope>
    <source>
        <strain evidence="3">Wikel</strain>
        <strain evidence="1">Wikel colony</strain>
    </source>
</reference>
<dbReference type="EMBL" id="ABJB010768524">
    <property type="status" value="NOT_ANNOTATED_CDS"/>
    <property type="molecule type" value="Genomic_DNA"/>
</dbReference>
<dbReference type="AlphaFoldDB" id="B7PUA0"/>
<dbReference type="VEuPathDB" id="VectorBase:ISCW008395"/>
<name>B7PUA0_IXOSC</name>
<keyword evidence="3" id="KW-1185">Reference proteome</keyword>
<accession>B7PUA0</accession>
<dbReference type="HOGENOM" id="CLU_3016537_0_0_1"/>
<protein>
    <submittedName>
        <fullName evidence="1 2">Uncharacterized protein</fullName>
    </submittedName>
</protein>